<sequence>MVSVSPHFRVALGLGLLGVVLAASNVLADSTDARCDIYPKGADKPSHQYLCVFSQRQGYVTIDRGDGVYYDFRPVGDDPGRYQDSEGQAVYRQSGLGKEGLIFKLETESVYVYWDTSGLE</sequence>
<accession>A0A2T3NWR6</accession>
<evidence type="ECO:0000256" key="1">
    <source>
        <dbReference type="SAM" id="SignalP"/>
    </source>
</evidence>
<dbReference type="Proteomes" id="UP000241771">
    <property type="component" value="Unassembled WGS sequence"/>
</dbReference>
<reference evidence="2 3" key="1">
    <citation type="submission" date="2018-01" db="EMBL/GenBank/DDBJ databases">
        <title>Whole genome sequencing of Histamine producing bacteria.</title>
        <authorList>
            <person name="Butler K."/>
        </authorList>
    </citation>
    <scope>NUCLEOTIDE SEQUENCE [LARGE SCALE GENOMIC DNA]</scope>
    <source>
        <strain evidence="2 3">DSM 100436</strain>
    </source>
</reference>
<keyword evidence="1" id="KW-0732">Signal</keyword>
<gene>
    <name evidence="2" type="ORF">C9I98_07540</name>
</gene>
<protein>
    <submittedName>
        <fullName evidence="2">Uncharacterized protein</fullName>
    </submittedName>
</protein>
<name>A0A2T3NWR6_9GAMM</name>
<evidence type="ECO:0000313" key="3">
    <source>
        <dbReference type="Proteomes" id="UP000241771"/>
    </source>
</evidence>
<feature type="signal peptide" evidence="1">
    <location>
        <begin position="1"/>
        <end position="28"/>
    </location>
</feature>
<proteinExistence type="predicted"/>
<organism evidence="2 3">
    <name type="scientific">Photobacterium sanctipauli</name>
    <dbReference type="NCBI Taxonomy" id="1342794"/>
    <lineage>
        <taxon>Bacteria</taxon>
        <taxon>Pseudomonadati</taxon>
        <taxon>Pseudomonadota</taxon>
        <taxon>Gammaproteobacteria</taxon>
        <taxon>Vibrionales</taxon>
        <taxon>Vibrionaceae</taxon>
        <taxon>Photobacterium</taxon>
    </lineage>
</organism>
<dbReference type="AlphaFoldDB" id="A0A2T3NWR6"/>
<dbReference type="RefSeq" id="WP_107271805.1">
    <property type="nucleotide sequence ID" value="NZ_PYMA01000003.1"/>
</dbReference>
<comment type="caution">
    <text evidence="2">The sequence shown here is derived from an EMBL/GenBank/DDBJ whole genome shotgun (WGS) entry which is preliminary data.</text>
</comment>
<dbReference type="EMBL" id="PYMA01000003">
    <property type="protein sequence ID" value="PSW20691.1"/>
    <property type="molecule type" value="Genomic_DNA"/>
</dbReference>
<keyword evidence="3" id="KW-1185">Reference proteome</keyword>
<feature type="chain" id="PRO_5015523859" evidence="1">
    <location>
        <begin position="29"/>
        <end position="120"/>
    </location>
</feature>
<evidence type="ECO:0000313" key="2">
    <source>
        <dbReference type="EMBL" id="PSW20691.1"/>
    </source>
</evidence>